<accession>A0A0E0RDT3</accession>
<sequence length="66" mass="7546">MVVTSSRRRRRGLPRWAVCAVCHRSSMMARKGERMVRWRWGWKGSGGCGGGDRHHAKYGMADLLDD</sequence>
<evidence type="ECO:0000313" key="2">
    <source>
        <dbReference type="Proteomes" id="UP000008022"/>
    </source>
</evidence>
<reference evidence="1" key="2">
    <citation type="submission" date="2015-06" db="UniProtKB">
        <authorList>
            <consortium name="EnsemblPlants"/>
        </authorList>
    </citation>
    <scope>IDENTIFICATION</scope>
</reference>
<protein>
    <submittedName>
        <fullName evidence="1">Uncharacterized protein</fullName>
    </submittedName>
</protein>
<evidence type="ECO:0000313" key="1">
    <source>
        <dbReference type="EnsemblPlants" id="ORUFI12G03390.1"/>
    </source>
</evidence>
<name>A0A0E0RDT3_ORYRU</name>
<dbReference type="HOGENOM" id="CLU_2835674_0_0_1"/>
<dbReference type="Gramene" id="ORUFI12G03390.1">
    <property type="protein sequence ID" value="ORUFI12G03390.1"/>
    <property type="gene ID" value="ORUFI12G03390"/>
</dbReference>
<proteinExistence type="predicted"/>
<reference evidence="2" key="1">
    <citation type="submission" date="2013-06" db="EMBL/GenBank/DDBJ databases">
        <authorList>
            <person name="Zhao Q."/>
        </authorList>
    </citation>
    <scope>NUCLEOTIDE SEQUENCE</scope>
    <source>
        <strain evidence="2">cv. W1943</strain>
    </source>
</reference>
<organism evidence="1 2">
    <name type="scientific">Oryza rufipogon</name>
    <name type="common">Brownbeard rice</name>
    <name type="synonym">Asian wild rice</name>
    <dbReference type="NCBI Taxonomy" id="4529"/>
    <lineage>
        <taxon>Eukaryota</taxon>
        <taxon>Viridiplantae</taxon>
        <taxon>Streptophyta</taxon>
        <taxon>Embryophyta</taxon>
        <taxon>Tracheophyta</taxon>
        <taxon>Spermatophyta</taxon>
        <taxon>Magnoliopsida</taxon>
        <taxon>Liliopsida</taxon>
        <taxon>Poales</taxon>
        <taxon>Poaceae</taxon>
        <taxon>BOP clade</taxon>
        <taxon>Oryzoideae</taxon>
        <taxon>Oryzeae</taxon>
        <taxon>Oryzinae</taxon>
        <taxon>Oryza</taxon>
    </lineage>
</organism>
<dbReference type="EnsemblPlants" id="ORUFI12G03390.1">
    <property type="protein sequence ID" value="ORUFI12G03390.1"/>
    <property type="gene ID" value="ORUFI12G03390"/>
</dbReference>
<dbReference type="Proteomes" id="UP000008022">
    <property type="component" value="Unassembled WGS sequence"/>
</dbReference>
<dbReference type="AlphaFoldDB" id="A0A0E0RDT3"/>
<keyword evidence="2" id="KW-1185">Reference proteome</keyword>